<evidence type="ECO:0000313" key="1">
    <source>
        <dbReference type="EMBL" id="OMO49702.1"/>
    </source>
</evidence>
<reference evidence="1 2" key="1">
    <citation type="submission" date="2013-09" db="EMBL/GenBank/DDBJ databases">
        <title>Corchorus capsularis genome sequencing.</title>
        <authorList>
            <person name="Alam M."/>
            <person name="Haque M.S."/>
            <person name="Islam M.S."/>
            <person name="Emdad E.M."/>
            <person name="Islam M.M."/>
            <person name="Ahmed B."/>
            <person name="Halim A."/>
            <person name="Hossen Q.M.M."/>
            <person name="Hossain M.Z."/>
            <person name="Ahmed R."/>
            <person name="Khan M.M."/>
            <person name="Islam R."/>
            <person name="Rashid M.M."/>
            <person name="Khan S.A."/>
            <person name="Rahman M.S."/>
            <person name="Alam M."/>
        </authorList>
    </citation>
    <scope>NUCLEOTIDE SEQUENCE [LARGE SCALE GENOMIC DNA]</scope>
    <source>
        <strain evidence="2">cv. CVL-1</strain>
        <tissue evidence="1">Whole seedling</tissue>
    </source>
</reference>
<dbReference type="AlphaFoldDB" id="A0A1R3FV30"/>
<evidence type="ECO:0000313" key="2">
    <source>
        <dbReference type="Proteomes" id="UP000188268"/>
    </source>
</evidence>
<protein>
    <submittedName>
        <fullName evidence="1">Uncharacterized protein</fullName>
    </submittedName>
</protein>
<name>A0A1R3FV30_COCAP</name>
<comment type="caution">
    <text evidence="1">The sequence shown here is derived from an EMBL/GenBank/DDBJ whole genome shotgun (WGS) entry which is preliminary data.</text>
</comment>
<sequence>MEQTYSYHSKPLSNTITGN</sequence>
<dbReference type="Gramene" id="OMO49702">
    <property type="protein sequence ID" value="OMO49702"/>
    <property type="gene ID" value="CCACVL1_30838"/>
</dbReference>
<gene>
    <name evidence="1" type="ORF">CCACVL1_30838</name>
</gene>
<organism evidence="1 2">
    <name type="scientific">Corchorus capsularis</name>
    <name type="common">Jute</name>
    <dbReference type="NCBI Taxonomy" id="210143"/>
    <lineage>
        <taxon>Eukaryota</taxon>
        <taxon>Viridiplantae</taxon>
        <taxon>Streptophyta</taxon>
        <taxon>Embryophyta</taxon>
        <taxon>Tracheophyta</taxon>
        <taxon>Spermatophyta</taxon>
        <taxon>Magnoliopsida</taxon>
        <taxon>eudicotyledons</taxon>
        <taxon>Gunneridae</taxon>
        <taxon>Pentapetalae</taxon>
        <taxon>rosids</taxon>
        <taxon>malvids</taxon>
        <taxon>Malvales</taxon>
        <taxon>Malvaceae</taxon>
        <taxon>Grewioideae</taxon>
        <taxon>Apeibeae</taxon>
        <taxon>Corchorus</taxon>
    </lineage>
</organism>
<dbReference type="Proteomes" id="UP000188268">
    <property type="component" value="Unassembled WGS sequence"/>
</dbReference>
<proteinExistence type="predicted"/>
<dbReference type="EMBL" id="AWWV01016411">
    <property type="protein sequence ID" value="OMO49702.1"/>
    <property type="molecule type" value="Genomic_DNA"/>
</dbReference>
<accession>A0A1R3FV30</accession>
<keyword evidence="2" id="KW-1185">Reference proteome</keyword>